<dbReference type="Proteomes" id="UP000626092">
    <property type="component" value="Unassembled WGS sequence"/>
</dbReference>
<keyword evidence="6" id="KW-0256">Endoplasmic reticulum</keyword>
<name>A0A834HBR7_RHOSS</name>
<accession>A0A834HBR7</accession>
<evidence type="ECO:0000256" key="9">
    <source>
        <dbReference type="ARBA" id="ARBA00023180"/>
    </source>
</evidence>
<keyword evidence="4" id="KW-0812">Transmembrane</keyword>
<evidence type="ECO:0000313" key="11">
    <source>
        <dbReference type="EMBL" id="KAF7149405.1"/>
    </source>
</evidence>
<evidence type="ECO:0000256" key="4">
    <source>
        <dbReference type="ARBA" id="ARBA00022692"/>
    </source>
</evidence>
<comment type="subunit">
    <text evidence="3">Constitutively interacts with CASP4; required for the localization of procaspase 4 to the ER.</text>
</comment>
<evidence type="ECO:0000313" key="12">
    <source>
        <dbReference type="Proteomes" id="UP000626092"/>
    </source>
</evidence>
<dbReference type="PANTHER" id="PTHR13448">
    <property type="entry name" value="TRANSMEMBRANE PROTEIN 214"/>
    <property type="match status" value="1"/>
</dbReference>
<protein>
    <submittedName>
        <fullName evidence="11">Uncharacterized protein</fullName>
    </submittedName>
</protein>
<comment type="caution">
    <text evidence="11">The sequence shown here is derived from an EMBL/GenBank/DDBJ whole genome shotgun (WGS) entry which is preliminary data.</text>
</comment>
<dbReference type="GO" id="GO:0005789">
    <property type="term" value="C:endoplasmic reticulum membrane"/>
    <property type="evidence" value="ECO:0007669"/>
    <property type="project" value="UniProtKB-SubCell"/>
</dbReference>
<comment type="function">
    <text evidence="10">Critical mediator, in cooperation with CASP4, of endoplasmic reticulum-stress induced apoptosis. Required or the activation of CASP4 following endoplasmic reticulum stress.</text>
</comment>
<evidence type="ECO:0000256" key="10">
    <source>
        <dbReference type="ARBA" id="ARBA00024938"/>
    </source>
</evidence>
<evidence type="ECO:0000256" key="7">
    <source>
        <dbReference type="ARBA" id="ARBA00022989"/>
    </source>
</evidence>
<evidence type="ECO:0000256" key="3">
    <source>
        <dbReference type="ARBA" id="ARBA00011720"/>
    </source>
</evidence>
<comment type="subcellular location">
    <subcellularLocation>
        <location evidence="1">Endoplasmic reticulum membrane</location>
        <topology evidence="1">Multi-pass membrane protein</topology>
    </subcellularLocation>
</comment>
<proteinExistence type="inferred from homology"/>
<dbReference type="OrthoDB" id="1746015at2759"/>
<evidence type="ECO:0000256" key="1">
    <source>
        <dbReference type="ARBA" id="ARBA00004477"/>
    </source>
</evidence>
<dbReference type="InterPro" id="IPR019308">
    <property type="entry name" value="TMEM214"/>
</dbReference>
<keyword evidence="12" id="KW-1185">Reference proteome</keyword>
<evidence type="ECO:0000256" key="2">
    <source>
        <dbReference type="ARBA" id="ARBA00007984"/>
    </source>
</evidence>
<dbReference type="GO" id="GO:0005794">
    <property type="term" value="C:Golgi apparatus"/>
    <property type="evidence" value="ECO:0007669"/>
    <property type="project" value="TreeGrafter"/>
</dbReference>
<keyword evidence="5" id="KW-0053">Apoptosis</keyword>
<comment type="similarity">
    <text evidence="2">Belongs to the TMEM214 family.</text>
</comment>
<sequence>MKAATTAMMTMTMTMTITTMKWTKTTAMKKATKKKHSRLCVGAEESTVMQNKVEMARKGMTFPFSSLCFATERFEAVYPTLKEIALTGSWGSKGMKQTMQQILQFAVKAAAEGKTNLISYLMNDLYLDNLEAWHEQLVKHFTLEPSKNEKALSLRRMLYAWPPSGMHKSTAMCSWDNCRETMDA</sequence>
<keyword evidence="7" id="KW-1133">Transmembrane helix</keyword>
<keyword evidence="8" id="KW-0472">Membrane</keyword>
<dbReference type="PANTHER" id="PTHR13448:SF0">
    <property type="entry name" value="TRANSMEMBRANE PROTEIN 214"/>
    <property type="match status" value="1"/>
</dbReference>
<reference evidence="11" key="1">
    <citation type="submission" date="2019-11" db="EMBL/GenBank/DDBJ databases">
        <authorList>
            <person name="Liu Y."/>
            <person name="Hou J."/>
            <person name="Li T.-Q."/>
            <person name="Guan C.-H."/>
            <person name="Wu X."/>
            <person name="Wu H.-Z."/>
            <person name="Ling F."/>
            <person name="Zhang R."/>
            <person name="Shi X.-G."/>
            <person name="Ren J.-P."/>
            <person name="Chen E.-F."/>
            <person name="Sun J.-M."/>
        </authorList>
    </citation>
    <scope>NUCLEOTIDE SEQUENCE</scope>
    <source>
        <strain evidence="11">Adult_tree_wgs_1</strain>
        <tissue evidence="11">Leaves</tissue>
    </source>
</reference>
<keyword evidence="9" id="KW-0325">Glycoprotein</keyword>
<evidence type="ECO:0000256" key="8">
    <source>
        <dbReference type="ARBA" id="ARBA00023136"/>
    </source>
</evidence>
<organism evidence="11 12">
    <name type="scientific">Rhododendron simsii</name>
    <name type="common">Sims's rhododendron</name>
    <dbReference type="NCBI Taxonomy" id="118357"/>
    <lineage>
        <taxon>Eukaryota</taxon>
        <taxon>Viridiplantae</taxon>
        <taxon>Streptophyta</taxon>
        <taxon>Embryophyta</taxon>
        <taxon>Tracheophyta</taxon>
        <taxon>Spermatophyta</taxon>
        <taxon>Magnoliopsida</taxon>
        <taxon>eudicotyledons</taxon>
        <taxon>Gunneridae</taxon>
        <taxon>Pentapetalae</taxon>
        <taxon>asterids</taxon>
        <taxon>Ericales</taxon>
        <taxon>Ericaceae</taxon>
        <taxon>Ericoideae</taxon>
        <taxon>Rhodoreae</taxon>
        <taxon>Rhododendron</taxon>
    </lineage>
</organism>
<dbReference type="EMBL" id="WJXA01000003">
    <property type="protein sequence ID" value="KAF7149405.1"/>
    <property type="molecule type" value="Genomic_DNA"/>
</dbReference>
<evidence type="ECO:0000256" key="6">
    <source>
        <dbReference type="ARBA" id="ARBA00022824"/>
    </source>
</evidence>
<evidence type="ECO:0000256" key="5">
    <source>
        <dbReference type="ARBA" id="ARBA00022703"/>
    </source>
</evidence>
<dbReference type="AlphaFoldDB" id="A0A834HBR7"/>
<gene>
    <name evidence="11" type="ORF">RHSIM_Rhsim03G0182700</name>
</gene>